<dbReference type="Proteomes" id="UP000636004">
    <property type="component" value="Unassembled WGS sequence"/>
</dbReference>
<gene>
    <name evidence="5" type="primary">cdhC</name>
    <name evidence="5" type="ORF">GCM10007028_21590</name>
</gene>
<dbReference type="InterPro" id="IPR008567">
    <property type="entry name" value="BKACE"/>
</dbReference>
<keyword evidence="3" id="KW-0479">Metal-binding</keyword>
<dbReference type="Gene3D" id="3.20.20.70">
    <property type="entry name" value="Aldolase class I"/>
    <property type="match status" value="1"/>
</dbReference>
<proteinExistence type="predicted"/>
<dbReference type="RefSeq" id="WP_189360797.1">
    <property type="nucleotide sequence ID" value="NZ_BMWZ01000004.1"/>
</dbReference>
<reference evidence="5" key="2">
    <citation type="submission" date="2020-09" db="EMBL/GenBank/DDBJ databases">
        <authorList>
            <person name="Sun Q."/>
            <person name="Kim S."/>
        </authorList>
    </citation>
    <scope>NUCLEOTIDE SEQUENCE</scope>
    <source>
        <strain evidence="5">KCTC 12710</strain>
    </source>
</reference>
<dbReference type="PANTHER" id="PTHR37418:SF2">
    <property type="entry name" value="3-KETO-5-AMINOHEXANOATE CLEAVAGE ENZYME"/>
    <property type="match status" value="1"/>
</dbReference>
<dbReference type="GO" id="GO:0043720">
    <property type="term" value="F:3-keto-5-aminohexanoate cleavage activity"/>
    <property type="evidence" value="ECO:0007669"/>
    <property type="project" value="InterPro"/>
</dbReference>
<keyword evidence="2" id="KW-0808">Transferase</keyword>
<evidence type="ECO:0000256" key="1">
    <source>
        <dbReference type="ARBA" id="ARBA00001947"/>
    </source>
</evidence>
<evidence type="ECO:0000256" key="4">
    <source>
        <dbReference type="ARBA" id="ARBA00022833"/>
    </source>
</evidence>
<sequence>MKNNLIVNFTPTGMIPTKGMTSHVPVSVAEIVEDVRQAVEIGITMVHLHARDEITGVPTYKKEIYGEMIAGIRKFAPELVICVSLSGRDFSEIEKRSDPLLLEGELKPDMGSLTLSSLNFNKTASVNSPETVANLARIMKEKGIVPELEAFDVGMINYAKYLERKELIKAPHYFNLLFGNIACSQANLLHSGVMINDLPEKSLWSLAGIGTDQLKMNSLAIAIDGGVRVGLEDNIWYDTERTRLATNSDLLKRVHLIAKANERGVMSPREFRAKMNLQPGHGLYGRALNFKNNENGTQETLLSVG</sequence>
<organism evidence="5 6">
    <name type="scientific">Algibacter mikhailovii</name>
    <dbReference type="NCBI Taxonomy" id="425498"/>
    <lineage>
        <taxon>Bacteria</taxon>
        <taxon>Pseudomonadati</taxon>
        <taxon>Bacteroidota</taxon>
        <taxon>Flavobacteriia</taxon>
        <taxon>Flavobacteriales</taxon>
        <taxon>Flavobacteriaceae</taxon>
        <taxon>Algibacter</taxon>
    </lineage>
</organism>
<protein>
    <submittedName>
        <fullName evidence="5">Carnitine dehydrogenase</fullName>
    </submittedName>
</protein>
<comment type="caution">
    <text evidence="5">The sequence shown here is derived from an EMBL/GenBank/DDBJ whole genome shotgun (WGS) entry which is preliminary data.</text>
</comment>
<comment type="cofactor">
    <cofactor evidence="1">
        <name>Zn(2+)</name>
        <dbReference type="ChEBI" id="CHEBI:29105"/>
    </cofactor>
</comment>
<evidence type="ECO:0000313" key="6">
    <source>
        <dbReference type="Proteomes" id="UP000636004"/>
    </source>
</evidence>
<evidence type="ECO:0000256" key="3">
    <source>
        <dbReference type="ARBA" id="ARBA00022723"/>
    </source>
</evidence>
<name>A0A918R4S7_9FLAO</name>
<dbReference type="Pfam" id="PF05853">
    <property type="entry name" value="BKACE"/>
    <property type="match status" value="1"/>
</dbReference>
<dbReference type="InterPro" id="IPR013785">
    <property type="entry name" value="Aldolase_TIM"/>
</dbReference>
<dbReference type="PANTHER" id="PTHR37418">
    <property type="entry name" value="3-KETO-5-AMINOHEXANOATE CLEAVAGE ENZYME-RELATED"/>
    <property type="match status" value="1"/>
</dbReference>
<accession>A0A918R4S7</accession>
<evidence type="ECO:0000256" key="2">
    <source>
        <dbReference type="ARBA" id="ARBA00022679"/>
    </source>
</evidence>
<dbReference type="GO" id="GO:0046872">
    <property type="term" value="F:metal ion binding"/>
    <property type="evidence" value="ECO:0007669"/>
    <property type="project" value="UniProtKB-KW"/>
</dbReference>
<reference evidence="5" key="1">
    <citation type="journal article" date="2014" name="Int. J. Syst. Evol. Microbiol.">
        <title>Complete genome sequence of Corynebacterium casei LMG S-19264T (=DSM 44701T), isolated from a smear-ripened cheese.</title>
        <authorList>
            <consortium name="US DOE Joint Genome Institute (JGI-PGF)"/>
            <person name="Walter F."/>
            <person name="Albersmeier A."/>
            <person name="Kalinowski J."/>
            <person name="Ruckert C."/>
        </authorList>
    </citation>
    <scope>NUCLEOTIDE SEQUENCE</scope>
    <source>
        <strain evidence="5">KCTC 12710</strain>
    </source>
</reference>
<dbReference type="AlphaFoldDB" id="A0A918R4S7"/>
<dbReference type="EMBL" id="BMWZ01000004">
    <property type="protein sequence ID" value="GGZ83317.1"/>
    <property type="molecule type" value="Genomic_DNA"/>
</dbReference>
<keyword evidence="6" id="KW-1185">Reference proteome</keyword>
<evidence type="ECO:0000313" key="5">
    <source>
        <dbReference type="EMBL" id="GGZ83317.1"/>
    </source>
</evidence>
<keyword evidence="4" id="KW-0862">Zinc</keyword>